<evidence type="ECO:0000313" key="2">
    <source>
        <dbReference type="EMBL" id="TLV00234.1"/>
    </source>
</evidence>
<reference evidence="2 3" key="1">
    <citation type="submission" date="2019-05" db="EMBL/GenBank/DDBJ databases">
        <authorList>
            <person name="Qu J.-H."/>
        </authorList>
    </citation>
    <scope>NUCLEOTIDE SEQUENCE [LARGE SCALE GENOMIC DNA]</scope>
    <source>
        <strain evidence="2 3">T17</strain>
    </source>
</reference>
<accession>A0A5R9KVH0</accession>
<evidence type="ECO:0000313" key="3">
    <source>
        <dbReference type="Proteomes" id="UP000306402"/>
    </source>
</evidence>
<feature type="coiled-coil region" evidence="1">
    <location>
        <begin position="42"/>
        <end position="69"/>
    </location>
</feature>
<organism evidence="2 3">
    <name type="scientific">Dyadobacter luticola</name>
    <dbReference type="NCBI Taxonomy" id="1979387"/>
    <lineage>
        <taxon>Bacteria</taxon>
        <taxon>Pseudomonadati</taxon>
        <taxon>Bacteroidota</taxon>
        <taxon>Cytophagia</taxon>
        <taxon>Cytophagales</taxon>
        <taxon>Spirosomataceae</taxon>
        <taxon>Dyadobacter</taxon>
    </lineage>
</organism>
<dbReference type="Proteomes" id="UP000306402">
    <property type="component" value="Unassembled WGS sequence"/>
</dbReference>
<evidence type="ECO:0000256" key="1">
    <source>
        <dbReference type="SAM" id="Coils"/>
    </source>
</evidence>
<protein>
    <submittedName>
        <fullName evidence="2">DUF349 domain-containing protein</fullName>
    </submittedName>
</protein>
<name>A0A5R9KVH0_9BACT</name>
<gene>
    <name evidence="2" type="ORF">FEN17_12065</name>
</gene>
<dbReference type="AlphaFoldDB" id="A0A5R9KVH0"/>
<sequence length="430" mass="50756">MENATLNDEYGYVKDSKVFLKGYLEFPDRQIGEVKRTEQEAIDYFKNRFNIVLNKVEQLEQEIDEALNKGSYLTKLIQLQRKLKGFDALGDFVPLLQRLEEKEEYLKGLIEVNQLKNLEIKRALIEDVKVAAAVEDYAAATDQIQEIKAKWIRTGPVEKEYQEEVETTFQQILDDFFQRRRDYFDEQNRVNQARIEEYEKLIKITKTLSYSRDLDDAYAKARDVRNAWNNVGEVPPKRFFKVNKAYRHFLKLFYDKYNLAKGIEPKVRVDPRIVEQQKLLQQAEALLKGPDIIEASQEAKILLSKWKEIKIPFKMADKELAERFRMICDKIFELSYLARVISRKYPAFEMKSQEEQIRTKYRELEWLAKREKSDLEFAILEFDRTATGDPEIDKQAAGRINIQKRKVQMKERILAEFDRKLRSLTGGTGA</sequence>
<dbReference type="OrthoDB" id="977295at2"/>
<proteinExistence type="predicted"/>
<dbReference type="InterPro" id="IPR007139">
    <property type="entry name" value="DUF349"/>
</dbReference>
<dbReference type="Pfam" id="PF03993">
    <property type="entry name" value="DUF349"/>
    <property type="match status" value="1"/>
</dbReference>
<keyword evidence="1" id="KW-0175">Coiled coil</keyword>
<keyword evidence="3" id="KW-1185">Reference proteome</keyword>
<dbReference type="RefSeq" id="WP_138365614.1">
    <property type="nucleotide sequence ID" value="NZ_VCEJ01000004.1"/>
</dbReference>
<comment type="caution">
    <text evidence="2">The sequence shown here is derived from an EMBL/GenBank/DDBJ whole genome shotgun (WGS) entry which is preliminary data.</text>
</comment>
<dbReference type="EMBL" id="VCEJ01000004">
    <property type="protein sequence ID" value="TLV00234.1"/>
    <property type="molecule type" value="Genomic_DNA"/>
</dbReference>